<dbReference type="Pfam" id="PF16120">
    <property type="entry name" value="DUF4836"/>
    <property type="match status" value="1"/>
</dbReference>
<gene>
    <name evidence="1" type="ORF">H9928_02300</name>
</gene>
<dbReference type="InterPro" id="IPR032276">
    <property type="entry name" value="DUF4836"/>
</dbReference>
<sequence length="503" mass="54551">MRKYRFLLGAVLCALCFVSCTDSSKYVNALPDDAAAVVAVNLEQMAAKSGVDEKTAASFAEALKGEIQGADELVDRIAKDPSESGLDLKDKVYLFASPSGSLAGLLARVSDSGKVGRMLELLKQQQVCEEPVESDGCTWTVAGASLVAYTDAAFLIVAEPGRSDARTLQHRVSMLLRQGDGEGFAAGADFGRLKDAAEDVAALLSLDLLPRTYVAPLTMGVSAELNLTNVKCLATLNFEEGKAVLEAEPLIADKLMAEMLEKQRKASGRVKGTYLDLFPANTGVWMTGNMDGGKIFDLLCENPTVRQQFESSMMPVDFKLIFNSIKGDMALAVPNPAESGSFIAYADVTNRDFLQTFEDLKPLLALTGGTMTLKNNGADEYEFRMTDGSVINLPPGNASFWFGVKDGRFYLTNDRSLVGRRVPGLTLRDCEWGGRVKGKMFYLAVSVKDLAAKTAFASGMARVAPVLQLSDYVTVESADGKKVRMEWVMKDRKKNVLRQFTAF</sequence>
<reference evidence="1" key="2">
    <citation type="submission" date="2021-04" db="EMBL/GenBank/DDBJ databases">
        <authorList>
            <person name="Gilroy R."/>
        </authorList>
    </citation>
    <scope>NUCLEOTIDE SEQUENCE</scope>
    <source>
        <strain evidence="1">8470</strain>
    </source>
</reference>
<name>A0A948TL59_9BACT</name>
<accession>A0A948TL59</accession>
<dbReference type="Proteomes" id="UP000784286">
    <property type="component" value="Unassembled WGS sequence"/>
</dbReference>
<evidence type="ECO:0000313" key="2">
    <source>
        <dbReference type="Proteomes" id="UP000784286"/>
    </source>
</evidence>
<comment type="caution">
    <text evidence="1">The sequence shown here is derived from an EMBL/GenBank/DDBJ whole genome shotgun (WGS) entry which is preliminary data.</text>
</comment>
<protein>
    <submittedName>
        <fullName evidence="1">DUF4836 family protein</fullName>
    </submittedName>
</protein>
<evidence type="ECO:0000313" key="1">
    <source>
        <dbReference type="EMBL" id="MBU3855386.1"/>
    </source>
</evidence>
<dbReference type="EMBL" id="JAHLFJ010000024">
    <property type="protein sequence ID" value="MBU3855386.1"/>
    <property type="molecule type" value="Genomic_DNA"/>
</dbReference>
<proteinExistence type="predicted"/>
<organism evidence="1 2">
    <name type="scientific">Candidatus Phocaeicola excrementipullorum</name>
    <dbReference type="NCBI Taxonomy" id="2838731"/>
    <lineage>
        <taxon>Bacteria</taxon>
        <taxon>Pseudomonadati</taxon>
        <taxon>Bacteroidota</taxon>
        <taxon>Bacteroidia</taxon>
        <taxon>Bacteroidales</taxon>
        <taxon>Bacteroidaceae</taxon>
        <taxon>Phocaeicola</taxon>
    </lineage>
</organism>
<dbReference type="AlphaFoldDB" id="A0A948TL59"/>
<reference evidence="1" key="1">
    <citation type="journal article" date="2021" name="PeerJ">
        <title>Extensive microbial diversity within the chicken gut microbiome revealed by metagenomics and culture.</title>
        <authorList>
            <person name="Gilroy R."/>
            <person name="Ravi A."/>
            <person name="Getino M."/>
            <person name="Pursley I."/>
            <person name="Horton D.L."/>
            <person name="Alikhan N.F."/>
            <person name="Baker D."/>
            <person name="Gharbi K."/>
            <person name="Hall N."/>
            <person name="Watson M."/>
            <person name="Adriaenssens E.M."/>
            <person name="Foster-Nyarko E."/>
            <person name="Jarju S."/>
            <person name="Secka A."/>
            <person name="Antonio M."/>
            <person name="Oren A."/>
            <person name="Chaudhuri R.R."/>
            <person name="La Ragione R."/>
            <person name="Hildebrand F."/>
            <person name="Pallen M.J."/>
        </authorList>
    </citation>
    <scope>NUCLEOTIDE SEQUENCE</scope>
    <source>
        <strain evidence="1">8470</strain>
    </source>
</reference>